<evidence type="ECO:0000256" key="3">
    <source>
        <dbReference type="ARBA" id="ARBA00022771"/>
    </source>
</evidence>
<dbReference type="Gene3D" id="4.10.1000.10">
    <property type="entry name" value="Zinc finger, CCCH-type"/>
    <property type="match status" value="2"/>
</dbReference>
<evidence type="ECO:0000256" key="2">
    <source>
        <dbReference type="ARBA" id="ARBA00022737"/>
    </source>
</evidence>
<feature type="domain" description="C3H1-type" evidence="7">
    <location>
        <begin position="592"/>
        <end position="620"/>
    </location>
</feature>
<name>A0A0C3A066_9AGAM</name>
<accession>A0A0C3A066</accession>
<evidence type="ECO:0000256" key="5">
    <source>
        <dbReference type="PROSITE-ProRule" id="PRU00723"/>
    </source>
</evidence>
<evidence type="ECO:0000313" key="9">
    <source>
        <dbReference type="Proteomes" id="UP000053989"/>
    </source>
</evidence>
<keyword evidence="3 5" id="KW-0863">Zinc-finger</keyword>
<feature type="compositionally biased region" description="Polar residues" evidence="6">
    <location>
        <begin position="529"/>
        <end position="539"/>
    </location>
</feature>
<evidence type="ECO:0000256" key="4">
    <source>
        <dbReference type="ARBA" id="ARBA00022833"/>
    </source>
</evidence>
<feature type="zinc finger region" description="C3H1-type" evidence="5">
    <location>
        <begin position="554"/>
        <end position="582"/>
    </location>
</feature>
<reference evidence="9" key="2">
    <citation type="submission" date="2015-01" db="EMBL/GenBank/DDBJ databases">
        <title>Evolutionary Origins and Diversification of the Mycorrhizal Mutualists.</title>
        <authorList>
            <consortium name="DOE Joint Genome Institute"/>
            <consortium name="Mycorrhizal Genomics Consortium"/>
            <person name="Kohler A."/>
            <person name="Kuo A."/>
            <person name="Nagy L.G."/>
            <person name="Floudas D."/>
            <person name="Copeland A."/>
            <person name="Barry K.W."/>
            <person name="Cichocki N."/>
            <person name="Veneault-Fourrey C."/>
            <person name="LaButti K."/>
            <person name="Lindquist E.A."/>
            <person name="Lipzen A."/>
            <person name="Lundell T."/>
            <person name="Morin E."/>
            <person name="Murat C."/>
            <person name="Riley R."/>
            <person name="Ohm R."/>
            <person name="Sun H."/>
            <person name="Tunlid A."/>
            <person name="Henrissat B."/>
            <person name="Grigoriev I.V."/>
            <person name="Hibbett D.S."/>
            <person name="Martin F."/>
        </authorList>
    </citation>
    <scope>NUCLEOTIDE SEQUENCE [LARGE SCALE GENOMIC DNA]</scope>
    <source>
        <strain evidence="9">Foug A</strain>
    </source>
</reference>
<dbReference type="InterPro" id="IPR000571">
    <property type="entry name" value="Znf_CCCH"/>
</dbReference>
<evidence type="ECO:0000259" key="7">
    <source>
        <dbReference type="PROSITE" id="PS50103"/>
    </source>
</evidence>
<feature type="region of interest" description="Disordered" evidence="6">
    <location>
        <begin position="625"/>
        <end position="652"/>
    </location>
</feature>
<keyword evidence="1 5" id="KW-0479">Metal-binding</keyword>
<dbReference type="EMBL" id="KN822014">
    <property type="protein sequence ID" value="KIM67048.1"/>
    <property type="molecule type" value="Genomic_DNA"/>
</dbReference>
<gene>
    <name evidence="8" type="ORF">SCLCIDRAFT_217911</name>
</gene>
<dbReference type="AlphaFoldDB" id="A0A0C3A066"/>
<dbReference type="FunFam" id="4.10.1000.10:FF:000001">
    <property type="entry name" value="zinc finger CCCH domain-containing protein 15-like"/>
    <property type="match status" value="1"/>
</dbReference>
<protein>
    <recommendedName>
        <fullName evidence="7">C3H1-type domain-containing protein</fullName>
    </recommendedName>
</protein>
<feature type="compositionally biased region" description="Polar residues" evidence="6">
    <location>
        <begin position="815"/>
        <end position="865"/>
    </location>
</feature>
<sequence length="865" mass="92302">MQRVVTSTTASKDSLYIAHESALSIFPTRAKSNGVFDWIQTREPRQLNNEIGNEVGAVQPLLLPPFLLASQRHWNISTAQNSSPELSSDGSLLAIKKLSNMPARNLADMNNSAADSNRASDRNLGASNNGSCWRLSGSGQLIDGSEWDLAQDIARLNLGPADDLADDVHGQLMAPAQSKLATATVVQFNEASPLESASEASLDSSPQHSDHQISPSHSRVSSTDSHESAMSSASHTLRGPPQLKIATTGETRERPHSFSGGLSTADLRRLKQAGEEPSGPVQAGGSALPAHQWSSSYYRERLGDKLFSPDQPTYPSLSNSGAFGRGQQYDYRPQQGPTNGALQAEYAPNQPGFFPPTRGIPGASQQHFVQPRHSDGAPATAYRASQRNFPPQPLLPNHTGLGYGPSGHVQHLSLGTAQQLYDLVAPDHPAVTRVQQQHNVFRATHQHSASDPASLRDAAALALLSNQVFGPAASGLYPSGLTPPAVGLFPSQFYGPPDGYGADVGQVANRLQPQYSGQYGAVSNHSIGLQNNAANPGTQTPGGGPSANNRKLGLYKTELCRSWEEKGTCRYGTKCQFAHGEDELRNVPRHPKYKTEICRTFWVSGACPYGKRCCFIHTELPVSGITPGTDGAPPLSATATSRERSNSDPNEASNSLLARIQRKNEATPVEVSPPSGSFFNERPLARSLRVDTSVPNNVSKQNKSAYPTFASNALMLSNPEQTTIKSPVPLTAGPDFGRHNAARLDIVGLNQRLNKASSANPSSRHSFNGTDVDLDFTSPSTPSATNPVTSFAMSPNERVSGSNAVPRSHHVRSGSAGNWGSVGRSSNLTGAPSYPQSSEGSDVSNMPWSTSELSVGSTRLTDNWI</sequence>
<proteinExistence type="predicted"/>
<dbReference type="PROSITE" id="PS50103">
    <property type="entry name" value="ZF_C3H1"/>
    <property type="match status" value="2"/>
</dbReference>
<dbReference type="Pfam" id="PF00642">
    <property type="entry name" value="zf-CCCH"/>
    <property type="match status" value="2"/>
</dbReference>
<feature type="zinc finger region" description="C3H1-type" evidence="5">
    <location>
        <begin position="592"/>
        <end position="620"/>
    </location>
</feature>
<feature type="compositionally biased region" description="Polar residues" evidence="6">
    <location>
        <begin position="755"/>
        <end position="769"/>
    </location>
</feature>
<feature type="compositionally biased region" description="Polar residues" evidence="6">
    <location>
        <begin position="212"/>
        <end position="235"/>
    </location>
</feature>
<dbReference type="GO" id="GO:0008270">
    <property type="term" value="F:zinc ion binding"/>
    <property type="evidence" value="ECO:0007669"/>
    <property type="project" value="UniProtKB-KW"/>
</dbReference>
<feature type="compositionally biased region" description="Low complexity" evidence="6">
    <location>
        <begin position="196"/>
        <end position="206"/>
    </location>
</feature>
<dbReference type="HOGENOM" id="CLU_354149_0_0_1"/>
<keyword evidence="4 5" id="KW-0862">Zinc</keyword>
<dbReference type="SUPFAM" id="SSF90229">
    <property type="entry name" value="CCCH zinc finger"/>
    <property type="match status" value="2"/>
</dbReference>
<keyword evidence="2" id="KW-0677">Repeat</keyword>
<feature type="region of interest" description="Disordered" evidence="6">
    <location>
        <begin position="196"/>
        <end position="263"/>
    </location>
</feature>
<dbReference type="STRING" id="1036808.A0A0C3A066"/>
<organism evidence="8 9">
    <name type="scientific">Scleroderma citrinum Foug A</name>
    <dbReference type="NCBI Taxonomy" id="1036808"/>
    <lineage>
        <taxon>Eukaryota</taxon>
        <taxon>Fungi</taxon>
        <taxon>Dikarya</taxon>
        <taxon>Basidiomycota</taxon>
        <taxon>Agaricomycotina</taxon>
        <taxon>Agaricomycetes</taxon>
        <taxon>Agaricomycetidae</taxon>
        <taxon>Boletales</taxon>
        <taxon>Sclerodermatineae</taxon>
        <taxon>Sclerodermataceae</taxon>
        <taxon>Scleroderma</taxon>
    </lineage>
</organism>
<dbReference type="InterPro" id="IPR045877">
    <property type="entry name" value="ZFP36-like"/>
</dbReference>
<dbReference type="SMART" id="SM00356">
    <property type="entry name" value="ZnF_C3H1"/>
    <property type="match status" value="2"/>
</dbReference>
<dbReference type="InParanoid" id="A0A0C3A066"/>
<feature type="region of interest" description="Disordered" evidence="6">
    <location>
        <begin position="755"/>
        <end position="865"/>
    </location>
</feature>
<evidence type="ECO:0000256" key="1">
    <source>
        <dbReference type="ARBA" id="ARBA00022723"/>
    </source>
</evidence>
<feature type="compositionally biased region" description="Polar residues" evidence="6">
    <location>
        <begin position="777"/>
        <end position="805"/>
    </location>
</feature>
<evidence type="ECO:0000256" key="6">
    <source>
        <dbReference type="SAM" id="MobiDB-lite"/>
    </source>
</evidence>
<feature type="compositionally biased region" description="Polar residues" evidence="6">
    <location>
        <begin position="310"/>
        <end position="321"/>
    </location>
</feature>
<evidence type="ECO:0000313" key="8">
    <source>
        <dbReference type="EMBL" id="KIM67048.1"/>
    </source>
</evidence>
<dbReference type="Proteomes" id="UP000053989">
    <property type="component" value="Unassembled WGS sequence"/>
</dbReference>
<feature type="region of interest" description="Disordered" evidence="6">
    <location>
        <begin position="529"/>
        <end position="550"/>
    </location>
</feature>
<dbReference type="FunFam" id="4.10.1000.10:FF:000002">
    <property type="entry name" value="Zinc finger protein 36, C3H1 type-like 1"/>
    <property type="match status" value="1"/>
</dbReference>
<dbReference type="PANTHER" id="PTHR12547:SF18">
    <property type="entry name" value="PROTEIN TIS11"/>
    <property type="match status" value="1"/>
</dbReference>
<dbReference type="OrthoDB" id="410307at2759"/>
<reference evidence="8 9" key="1">
    <citation type="submission" date="2014-04" db="EMBL/GenBank/DDBJ databases">
        <authorList>
            <consortium name="DOE Joint Genome Institute"/>
            <person name="Kuo A."/>
            <person name="Kohler A."/>
            <person name="Nagy L.G."/>
            <person name="Floudas D."/>
            <person name="Copeland A."/>
            <person name="Barry K.W."/>
            <person name="Cichocki N."/>
            <person name="Veneault-Fourrey C."/>
            <person name="LaButti K."/>
            <person name="Lindquist E.A."/>
            <person name="Lipzen A."/>
            <person name="Lundell T."/>
            <person name="Morin E."/>
            <person name="Murat C."/>
            <person name="Sun H."/>
            <person name="Tunlid A."/>
            <person name="Henrissat B."/>
            <person name="Grigoriev I.V."/>
            <person name="Hibbett D.S."/>
            <person name="Martin F."/>
            <person name="Nordberg H.P."/>
            <person name="Cantor M.N."/>
            <person name="Hua S.X."/>
        </authorList>
    </citation>
    <scope>NUCLEOTIDE SEQUENCE [LARGE SCALE GENOMIC DNA]</scope>
    <source>
        <strain evidence="8 9">Foug A</strain>
    </source>
</reference>
<dbReference type="GO" id="GO:0003729">
    <property type="term" value="F:mRNA binding"/>
    <property type="evidence" value="ECO:0007669"/>
    <property type="project" value="InterPro"/>
</dbReference>
<keyword evidence="9" id="KW-1185">Reference proteome</keyword>
<dbReference type="InterPro" id="IPR036855">
    <property type="entry name" value="Znf_CCCH_sf"/>
</dbReference>
<dbReference type="PANTHER" id="PTHR12547">
    <property type="entry name" value="CCCH ZINC FINGER/TIS11-RELATED"/>
    <property type="match status" value="1"/>
</dbReference>
<feature type="domain" description="C3H1-type" evidence="7">
    <location>
        <begin position="554"/>
        <end position="582"/>
    </location>
</feature>
<feature type="region of interest" description="Disordered" evidence="6">
    <location>
        <begin position="664"/>
        <end position="683"/>
    </location>
</feature>
<feature type="region of interest" description="Disordered" evidence="6">
    <location>
        <begin position="306"/>
        <end position="378"/>
    </location>
</feature>